<evidence type="ECO:0000313" key="9">
    <source>
        <dbReference type="EMBL" id="GAA4869083.1"/>
    </source>
</evidence>
<dbReference type="Gene3D" id="3.40.47.10">
    <property type="match status" value="1"/>
</dbReference>
<evidence type="ECO:0000259" key="8">
    <source>
        <dbReference type="Pfam" id="PF02803"/>
    </source>
</evidence>
<dbReference type="Proteomes" id="UP001500457">
    <property type="component" value="Unassembled WGS sequence"/>
</dbReference>
<gene>
    <name evidence="9" type="ORF">GCM10023203_17620</name>
</gene>
<evidence type="ECO:0000256" key="1">
    <source>
        <dbReference type="ARBA" id="ARBA00010982"/>
    </source>
</evidence>
<evidence type="ECO:0000256" key="6">
    <source>
        <dbReference type="RuleBase" id="RU003557"/>
    </source>
</evidence>
<dbReference type="EMBL" id="BAABHQ010000003">
    <property type="protein sequence ID" value="GAA4869083.1"/>
    <property type="molecule type" value="Genomic_DNA"/>
</dbReference>
<evidence type="ECO:0000259" key="7">
    <source>
        <dbReference type="Pfam" id="PF00108"/>
    </source>
</evidence>
<dbReference type="NCBIfam" id="NF004853">
    <property type="entry name" value="PRK06205.1"/>
    <property type="match status" value="1"/>
</dbReference>
<evidence type="ECO:0000256" key="4">
    <source>
        <dbReference type="ARBA" id="ARBA00023315"/>
    </source>
</evidence>
<dbReference type="PANTHER" id="PTHR18919">
    <property type="entry name" value="ACETYL-COA C-ACYLTRANSFERASE"/>
    <property type="match status" value="1"/>
</dbReference>
<evidence type="ECO:0000313" key="10">
    <source>
        <dbReference type="Proteomes" id="UP001500457"/>
    </source>
</evidence>
<keyword evidence="3 6" id="KW-0808">Transferase</keyword>
<dbReference type="EC" id="2.3.1.9" evidence="2"/>
<dbReference type="InterPro" id="IPR016039">
    <property type="entry name" value="Thiolase-like"/>
</dbReference>
<dbReference type="PANTHER" id="PTHR18919:SF107">
    <property type="entry name" value="ACETYL-COA ACETYLTRANSFERASE, CYTOSOLIC"/>
    <property type="match status" value="1"/>
</dbReference>
<feature type="domain" description="Thiolase N-terminal" evidence="7">
    <location>
        <begin position="5"/>
        <end position="267"/>
    </location>
</feature>
<evidence type="ECO:0000256" key="3">
    <source>
        <dbReference type="ARBA" id="ARBA00022679"/>
    </source>
</evidence>
<comment type="caution">
    <text evidence="9">The sequence shown here is derived from an EMBL/GenBank/DDBJ whole genome shotgun (WGS) entry which is preliminary data.</text>
</comment>
<comment type="similarity">
    <text evidence="1 6">Belongs to the thiolase-like superfamily. Thiolase family.</text>
</comment>
<dbReference type="PIRSF" id="PIRSF000429">
    <property type="entry name" value="Ac-CoA_Ac_transf"/>
    <property type="match status" value="1"/>
</dbReference>
<dbReference type="InterPro" id="IPR020617">
    <property type="entry name" value="Thiolase_C"/>
</dbReference>
<dbReference type="Pfam" id="PF00108">
    <property type="entry name" value="Thiolase_N"/>
    <property type="match status" value="1"/>
</dbReference>
<keyword evidence="10" id="KW-1185">Reference proteome</keyword>
<dbReference type="NCBIfam" id="TIGR01930">
    <property type="entry name" value="AcCoA-C-Actrans"/>
    <property type="match status" value="1"/>
</dbReference>
<accession>A0ABP9E5H9</accession>
<reference evidence="10" key="1">
    <citation type="journal article" date="2019" name="Int. J. Syst. Evol. Microbiol.">
        <title>The Global Catalogue of Microorganisms (GCM) 10K type strain sequencing project: providing services to taxonomists for standard genome sequencing and annotation.</title>
        <authorList>
            <consortium name="The Broad Institute Genomics Platform"/>
            <consortium name="The Broad Institute Genome Sequencing Center for Infectious Disease"/>
            <person name="Wu L."/>
            <person name="Ma J."/>
        </authorList>
    </citation>
    <scope>NUCLEOTIDE SEQUENCE [LARGE SCALE GENOMIC DNA]</scope>
    <source>
        <strain evidence="10">JCM 17983</strain>
    </source>
</reference>
<dbReference type="RefSeq" id="WP_274231350.1">
    <property type="nucleotide sequence ID" value="NZ_BAABHQ010000003.1"/>
</dbReference>
<sequence>MTDAVICEPVRTPVGAFAGGLRDVPVQDLASTVVRELVARTGIASTDVDDVVFGHCYPTMDAPAIGRVAALDAGLDIDVPGIQVDRRCGSGLQAVLYAAMAVQTGGASLVLAGGAESMSGAAHYSHQPRWGVKAGTIELKDALSVGRVTAGGRHHEVPGGMLETAENVRREFAISREDQDRLAVRSHENAAAAQKEGRFADELVPVTVRGRKSDTVVDADEHIRPDTSLDKLAALRPILGRSDEGATVTAGNASGQNDGAAACLVTTPERAEQLGLRPLVRLVSWGLAGVRPQSMGIGPVPATAAALDRAGLGLEDLDVIELNEAFASQVLAVAQQWGIDPVADERVNPNGSGISLGHPVGATGVRILATLAREMDRRSARYGLETMCIGGGQGLAAVFERVT</sequence>
<feature type="domain" description="Thiolase C-terminal" evidence="8">
    <location>
        <begin position="277"/>
        <end position="401"/>
    </location>
</feature>
<evidence type="ECO:0000256" key="2">
    <source>
        <dbReference type="ARBA" id="ARBA00012705"/>
    </source>
</evidence>
<dbReference type="InterPro" id="IPR020616">
    <property type="entry name" value="Thiolase_N"/>
</dbReference>
<organism evidence="9 10">
    <name type="scientific">Actinomycetospora straminea</name>
    <dbReference type="NCBI Taxonomy" id="663607"/>
    <lineage>
        <taxon>Bacteria</taxon>
        <taxon>Bacillati</taxon>
        <taxon>Actinomycetota</taxon>
        <taxon>Actinomycetes</taxon>
        <taxon>Pseudonocardiales</taxon>
        <taxon>Pseudonocardiaceae</taxon>
        <taxon>Actinomycetospora</taxon>
    </lineage>
</organism>
<name>A0ABP9E5H9_9PSEU</name>
<evidence type="ECO:0000256" key="5">
    <source>
        <dbReference type="ARBA" id="ARBA00040529"/>
    </source>
</evidence>
<dbReference type="SUPFAM" id="SSF53901">
    <property type="entry name" value="Thiolase-like"/>
    <property type="match status" value="2"/>
</dbReference>
<proteinExistence type="inferred from homology"/>
<keyword evidence="4 6" id="KW-0012">Acyltransferase</keyword>
<dbReference type="CDD" id="cd00751">
    <property type="entry name" value="thiolase"/>
    <property type="match status" value="1"/>
</dbReference>
<protein>
    <recommendedName>
        <fullName evidence="5">Probable acetyl-CoA acetyltransferase</fullName>
        <ecNumber evidence="2">2.3.1.9</ecNumber>
    </recommendedName>
</protein>
<dbReference type="Pfam" id="PF02803">
    <property type="entry name" value="Thiolase_C"/>
    <property type="match status" value="1"/>
</dbReference>
<dbReference type="InterPro" id="IPR002155">
    <property type="entry name" value="Thiolase"/>
</dbReference>